<sequence>MAELRRITTYPVKSLDPRSSTTARLDGRGALAGDREYAMVAAPPDAPHDPESASVGGRGDYVNGKRTPRVHRLRSSVDRSAGTLTLREHGRDETHAFDLDDRTALDSWLSDYFGEPVSVRREPTGGFPDDRQFSGPTVVSTATLREVGSWFDLPTDDVRRRFRANLEVGDVPAFWEDRLYADHGEAVAFRIGDAELLGVNPCQRCVVPSRDPDTGEAVSGFRERFIERRAATRPDWLDSDRFDHDFRLMVNTHVPASTRGATLRVGDEVAVLGTRSLDGAGSRHARG</sequence>
<keyword evidence="4" id="KW-1185">Reference proteome</keyword>
<organism evidence="3 4">
    <name type="scientific">Halomarina ordinaria</name>
    <dbReference type="NCBI Taxonomy" id="3033939"/>
    <lineage>
        <taxon>Archaea</taxon>
        <taxon>Methanobacteriati</taxon>
        <taxon>Methanobacteriota</taxon>
        <taxon>Stenosarchaea group</taxon>
        <taxon>Halobacteria</taxon>
        <taxon>Halobacteriales</taxon>
        <taxon>Natronomonadaceae</taxon>
        <taxon>Halomarina</taxon>
    </lineage>
</organism>
<dbReference type="InterPro" id="IPR005302">
    <property type="entry name" value="MoCF_Sase_C"/>
</dbReference>
<dbReference type="Pfam" id="PF03473">
    <property type="entry name" value="MOSC"/>
    <property type="match status" value="1"/>
</dbReference>
<evidence type="ECO:0000313" key="4">
    <source>
        <dbReference type="Proteomes" id="UP001596406"/>
    </source>
</evidence>
<proteinExistence type="predicted"/>
<dbReference type="Proteomes" id="UP001596406">
    <property type="component" value="Unassembled WGS sequence"/>
</dbReference>
<feature type="region of interest" description="Disordered" evidence="1">
    <location>
        <begin position="1"/>
        <end position="65"/>
    </location>
</feature>
<dbReference type="SUPFAM" id="SSF141673">
    <property type="entry name" value="MOSC N-terminal domain-like"/>
    <property type="match status" value="1"/>
</dbReference>
<dbReference type="EMBL" id="JBHSXM010000001">
    <property type="protein sequence ID" value="MFC6835305.1"/>
    <property type="molecule type" value="Genomic_DNA"/>
</dbReference>
<dbReference type="RefSeq" id="WP_304447010.1">
    <property type="nucleotide sequence ID" value="NZ_JARRAH010000001.1"/>
</dbReference>
<reference evidence="3 4" key="1">
    <citation type="journal article" date="2019" name="Int. J. Syst. Evol. Microbiol.">
        <title>The Global Catalogue of Microorganisms (GCM) 10K type strain sequencing project: providing services to taxonomists for standard genome sequencing and annotation.</title>
        <authorList>
            <consortium name="The Broad Institute Genomics Platform"/>
            <consortium name="The Broad Institute Genome Sequencing Center for Infectious Disease"/>
            <person name="Wu L."/>
            <person name="Ma J."/>
        </authorList>
    </citation>
    <scope>NUCLEOTIDE SEQUENCE [LARGE SCALE GENOMIC DNA]</scope>
    <source>
        <strain evidence="3 4">PSRA2</strain>
    </source>
</reference>
<dbReference type="SUPFAM" id="SSF50800">
    <property type="entry name" value="PK beta-barrel domain-like"/>
    <property type="match status" value="1"/>
</dbReference>
<evidence type="ECO:0000256" key="1">
    <source>
        <dbReference type="SAM" id="MobiDB-lite"/>
    </source>
</evidence>
<comment type="caution">
    <text evidence="3">The sequence shown here is derived from an EMBL/GenBank/DDBJ whole genome shotgun (WGS) entry which is preliminary data.</text>
</comment>
<name>A0ABD5U443_9EURY</name>
<dbReference type="AlphaFoldDB" id="A0ABD5U443"/>
<protein>
    <submittedName>
        <fullName evidence="3">MOSC domain-containing protein</fullName>
    </submittedName>
</protein>
<dbReference type="Pfam" id="PF03476">
    <property type="entry name" value="MOSC_N"/>
    <property type="match status" value="1"/>
</dbReference>
<dbReference type="InterPro" id="IPR011037">
    <property type="entry name" value="Pyrv_Knase-like_insert_dom_sf"/>
</dbReference>
<accession>A0ABD5U443</accession>
<dbReference type="PROSITE" id="PS51340">
    <property type="entry name" value="MOSC"/>
    <property type="match status" value="1"/>
</dbReference>
<evidence type="ECO:0000313" key="3">
    <source>
        <dbReference type="EMBL" id="MFC6835305.1"/>
    </source>
</evidence>
<feature type="domain" description="MOSC" evidence="2">
    <location>
        <begin position="102"/>
        <end position="272"/>
    </location>
</feature>
<gene>
    <name evidence="3" type="ORF">ACFQHK_02130</name>
</gene>
<dbReference type="InterPro" id="IPR005303">
    <property type="entry name" value="MOCOS_middle"/>
</dbReference>
<evidence type="ECO:0000259" key="2">
    <source>
        <dbReference type="PROSITE" id="PS51340"/>
    </source>
</evidence>